<reference evidence="1" key="1">
    <citation type="submission" date="2014-11" db="EMBL/GenBank/DDBJ databases">
        <authorList>
            <person name="Amaro Gonzalez C."/>
        </authorList>
    </citation>
    <scope>NUCLEOTIDE SEQUENCE</scope>
</reference>
<sequence length="19" mass="2114">MGETHDSRVTVTAQTQQPQ</sequence>
<organism evidence="1">
    <name type="scientific">Anguilla anguilla</name>
    <name type="common">European freshwater eel</name>
    <name type="synonym">Muraena anguilla</name>
    <dbReference type="NCBI Taxonomy" id="7936"/>
    <lineage>
        <taxon>Eukaryota</taxon>
        <taxon>Metazoa</taxon>
        <taxon>Chordata</taxon>
        <taxon>Craniata</taxon>
        <taxon>Vertebrata</taxon>
        <taxon>Euteleostomi</taxon>
        <taxon>Actinopterygii</taxon>
        <taxon>Neopterygii</taxon>
        <taxon>Teleostei</taxon>
        <taxon>Anguilliformes</taxon>
        <taxon>Anguillidae</taxon>
        <taxon>Anguilla</taxon>
    </lineage>
</organism>
<reference evidence="1" key="2">
    <citation type="journal article" date="2015" name="Fish Shellfish Immunol.">
        <title>Early steps in the European eel (Anguilla anguilla)-Vibrio vulnificus interaction in the gills: Role of the RtxA13 toxin.</title>
        <authorList>
            <person name="Callol A."/>
            <person name="Pajuelo D."/>
            <person name="Ebbesson L."/>
            <person name="Teles M."/>
            <person name="MacKenzie S."/>
            <person name="Amaro C."/>
        </authorList>
    </citation>
    <scope>NUCLEOTIDE SEQUENCE</scope>
</reference>
<dbReference type="EMBL" id="GBXM01082180">
    <property type="protein sequence ID" value="JAH26397.1"/>
    <property type="molecule type" value="Transcribed_RNA"/>
</dbReference>
<proteinExistence type="predicted"/>
<name>A0A0E9RC87_ANGAN</name>
<accession>A0A0E9RC87</accession>
<protein>
    <submittedName>
        <fullName evidence="1">Uncharacterized protein</fullName>
    </submittedName>
</protein>
<dbReference type="AlphaFoldDB" id="A0A0E9RC87"/>
<evidence type="ECO:0000313" key="1">
    <source>
        <dbReference type="EMBL" id="JAH26397.1"/>
    </source>
</evidence>